<evidence type="ECO:0000313" key="1">
    <source>
        <dbReference type="EMBL" id="JAS16402.1"/>
    </source>
</evidence>
<dbReference type="EMBL" id="GEDC01020896">
    <property type="protein sequence ID" value="JAS16402.1"/>
    <property type="molecule type" value="Transcribed_RNA"/>
</dbReference>
<name>A0A1B6CSH4_9HEMI</name>
<feature type="non-terminal residue" evidence="1">
    <location>
        <position position="100"/>
    </location>
</feature>
<gene>
    <name evidence="1" type="ORF">g.3079</name>
</gene>
<organism evidence="1">
    <name type="scientific">Clastoptera arizonana</name>
    <name type="common">Arizona spittle bug</name>
    <dbReference type="NCBI Taxonomy" id="38151"/>
    <lineage>
        <taxon>Eukaryota</taxon>
        <taxon>Metazoa</taxon>
        <taxon>Ecdysozoa</taxon>
        <taxon>Arthropoda</taxon>
        <taxon>Hexapoda</taxon>
        <taxon>Insecta</taxon>
        <taxon>Pterygota</taxon>
        <taxon>Neoptera</taxon>
        <taxon>Paraneoptera</taxon>
        <taxon>Hemiptera</taxon>
        <taxon>Auchenorrhyncha</taxon>
        <taxon>Cercopoidea</taxon>
        <taxon>Clastopteridae</taxon>
        <taxon>Clastoptera</taxon>
    </lineage>
</organism>
<accession>A0A1B6CSH4</accession>
<proteinExistence type="predicted"/>
<sequence length="100" mass="11684">INLKKRLEEMEDINDFYFSQTNNYLFLSKIKEKKEITDFQQFDLSVSTNTLKPGDEIGIHKNNVSNIKTLCNIFENNPLSIVNTFQNSNNDTSKDLYRAE</sequence>
<dbReference type="AlphaFoldDB" id="A0A1B6CSH4"/>
<feature type="non-terminal residue" evidence="1">
    <location>
        <position position="1"/>
    </location>
</feature>
<protein>
    <submittedName>
        <fullName evidence="1">Uncharacterized protein</fullName>
    </submittedName>
</protein>
<reference evidence="1" key="1">
    <citation type="submission" date="2015-12" db="EMBL/GenBank/DDBJ databases">
        <title>De novo transcriptome assembly of four potential Pierce s Disease insect vectors from Arizona vineyards.</title>
        <authorList>
            <person name="Tassone E.E."/>
        </authorList>
    </citation>
    <scope>NUCLEOTIDE SEQUENCE</scope>
</reference>